<feature type="domain" description="Alanine dehydrogenase/pyridine nucleotide transhydrogenase N-terminal" evidence="12">
    <location>
        <begin position="4"/>
        <end position="137"/>
    </location>
</feature>
<dbReference type="GO" id="GO:0006740">
    <property type="term" value="P:NADPH regeneration"/>
    <property type="evidence" value="ECO:0007669"/>
    <property type="project" value="TreeGrafter"/>
</dbReference>
<evidence type="ECO:0000259" key="12">
    <source>
        <dbReference type="SMART" id="SM01003"/>
    </source>
</evidence>
<comment type="caution">
    <text evidence="13">The sequence shown here is derived from an EMBL/GenBank/DDBJ whole genome shotgun (WGS) entry which is preliminary data.</text>
</comment>
<dbReference type="PANTHER" id="PTHR10160">
    <property type="entry name" value="NAD(P) TRANSHYDROGENASE"/>
    <property type="match status" value="1"/>
</dbReference>
<dbReference type="SMART" id="SM01002">
    <property type="entry name" value="AlaDh_PNT_C"/>
    <property type="match status" value="1"/>
</dbReference>
<comment type="function">
    <text evidence="1">The transhydrogenation between NADH and NADP is coupled to respiration and ATP hydrolysis and functions as a proton pump across the membrane.</text>
</comment>
<evidence type="ECO:0000259" key="11">
    <source>
        <dbReference type="SMART" id="SM01002"/>
    </source>
</evidence>
<dbReference type="PANTHER" id="PTHR10160:SF19">
    <property type="entry name" value="PROTON-TRANSLOCATING NAD(P)(+) TRANSHYDROGENASE"/>
    <property type="match status" value="1"/>
</dbReference>
<protein>
    <recommendedName>
        <fullName evidence="8">NAD(P) transhydrogenase subunit alpha part 1</fullName>
        <ecNumber evidence="2">7.1.1.1</ecNumber>
    </recommendedName>
    <alternativeName>
        <fullName evidence="10">Nicotinamide nucleotide transhydrogenase subunit alpha 1</fullName>
    </alternativeName>
    <alternativeName>
        <fullName evidence="9">Pyridine nucleotide transhydrogenase subunit alpha 1</fullName>
    </alternativeName>
</protein>
<keyword evidence="3" id="KW-0547">Nucleotide-binding</keyword>
<dbReference type="GO" id="GO:0050661">
    <property type="term" value="F:NADP binding"/>
    <property type="evidence" value="ECO:0007669"/>
    <property type="project" value="TreeGrafter"/>
</dbReference>
<organism evidence="13 14">
    <name type="scientific">Leptospira wolffii</name>
    <dbReference type="NCBI Taxonomy" id="409998"/>
    <lineage>
        <taxon>Bacteria</taxon>
        <taxon>Pseudomonadati</taxon>
        <taxon>Spirochaetota</taxon>
        <taxon>Spirochaetia</taxon>
        <taxon>Leptospirales</taxon>
        <taxon>Leptospiraceae</taxon>
        <taxon>Leptospira</taxon>
    </lineage>
</organism>
<reference evidence="13 14" key="1">
    <citation type="submission" date="2017-07" db="EMBL/GenBank/DDBJ databases">
        <title>Leptospira spp. isolated from tropical soils.</title>
        <authorList>
            <person name="Thibeaux R."/>
            <person name="Iraola G."/>
            <person name="Ferres I."/>
            <person name="Bierque E."/>
            <person name="Girault D."/>
            <person name="Soupe-Gilbert M.-E."/>
            <person name="Picardeau M."/>
            <person name="Goarant C."/>
        </authorList>
    </citation>
    <scope>NUCLEOTIDE SEQUENCE [LARGE SCALE GENOMIC DNA]</scope>
    <source>
        <strain evidence="13 14">FH2-C-A2</strain>
    </source>
</reference>
<evidence type="ECO:0000256" key="10">
    <source>
        <dbReference type="ARBA" id="ARBA00084087"/>
    </source>
</evidence>
<evidence type="ECO:0000256" key="3">
    <source>
        <dbReference type="ARBA" id="ARBA00022741"/>
    </source>
</evidence>
<dbReference type="Pfam" id="PF05222">
    <property type="entry name" value="AlaDh_PNT_N"/>
    <property type="match status" value="1"/>
</dbReference>
<dbReference type="InterPro" id="IPR007698">
    <property type="entry name" value="AlaDH/PNT_NAD(H)-bd"/>
</dbReference>
<comment type="catalytic activity">
    <reaction evidence="7">
        <text>NAD(+) + NADPH + H(+)(in) = NADH + NADP(+) + H(+)(out)</text>
        <dbReference type="Rhea" id="RHEA:47992"/>
        <dbReference type="ChEBI" id="CHEBI:15378"/>
        <dbReference type="ChEBI" id="CHEBI:57540"/>
        <dbReference type="ChEBI" id="CHEBI:57783"/>
        <dbReference type="ChEBI" id="CHEBI:57945"/>
        <dbReference type="ChEBI" id="CHEBI:58349"/>
        <dbReference type="EC" id="7.1.1.1"/>
    </reaction>
</comment>
<feature type="domain" description="Alanine dehydrogenase/pyridine nucleotide transhydrogenase NAD(H)-binding" evidence="11">
    <location>
        <begin position="146"/>
        <end position="311"/>
    </location>
</feature>
<dbReference type="EC" id="7.1.1.1" evidence="2"/>
<evidence type="ECO:0000256" key="8">
    <source>
        <dbReference type="ARBA" id="ARBA00071353"/>
    </source>
</evidence>
<dbReference type="SUPFAM" id="SSF51735">
    <property type="entry name" value="NAD(P)-binding Rossmann-fold domains"/>
    <property type="match status" value="1"/>
</dbReference>
<dbReference type="FunFam" id="3.40.50.720:FF:000188">
    <property type="entry name" value="NAD(P) transhydrogenase alpha subunit 1"/>
    <property type="match status" value="1"/>
</dbReference>
<evidence type="ECO:0000256" key="7">
    <source>
        <dbReference type="ARBA" id="ARBA00048202"/>
    </source>
</evidence>
<dbReference type="GO" id="GO:0005886">
    <property type="term" value="C:plasma membrane"/>
    <property type="evidence" value="ECO:0007669"/>
    <property type="project" value="TreeGrafter"/>
</dbReference>
<evidence type="ECO:0000256" key="2">
    <source>
        <dbReference type="ARBA" id="ARBA00012943"/>
    </source>
</evidence>
<dbReference type="CDD" id="cd05304">
    <property type="entry name" value="Rubrum_tdh"/>
    <property type="match status" value="1"/>
</dbReference>
<dbReference type="EMBL" id="NPDT01000001">
    <property type="protein sequence ID" value="PJZ66932.1"/>
    <property type="molecule type" value="Genomic_DNA"/>
</dbReference>
<gene>
    <name evidence="13" type="ORF">CH371_02240</name>
</gene>
<evidence type="ECO:0000313" key="14">
    <source>
        <dbReference type="Proteomes" id="UP000231912"/>
    </source>
</evidence>
<keyword evidence="5" id="KW-1278">Translocase</keyword>
<dbReference type="SUPFAM" id="SSF52283">
    <property type="entry name" value="Formate/glycerate dehydrogenase catalytic domain-like"/>
    <property type="match status" value="1"/>
</dbReference>
<accession>A0A2M9ZEX6</accession>
<dbReference type="Gene3D" id="3.40.50.720">
    <property type="entry name" value="NAD(P)-binding Rossmann-like Domain"/>
    <property type="match status" value="2"/>
</dbReference>
<dbReference type="Proteomes" id="UP000231912">
    <property type="component" value="Unassembled WGS sequence"/>
</dbReference>
<evidence type="ECO:0000256" key="4">
    <source>
        <dbReference type="ARBA" id="ARBA00022857"/>
    </source>
</evidence>
<dbReference type="AlphaFoldDB" id="A0A2M9ZEX6"/>
<sequence>MNIGVLKEAKEETRVAVTPDVVDALKKIGASVTVEKGAGEGSYFSDEDYKKAGASIAARADVLKKSDILVSIHLADGASLSKIKKGAIYLGMFQPASNASVVKKFAGQKSTLVSLDAIARITRAQSMDVLSSQATVSGYKAVLLAATHLTRFFPMLTTAAGTITPASVLIIGAGVAGLQAIASSRRLGAVVDVFDTRPEVKEQVQSLGAKFVEVEGATHSAAAGGYAVEQTEEYKKRQQEAIEKFAAKADAIITTALIPGRKAPIIITKKIVDKMKSGSVVVDLASSNGGNCEYTQHGKTVLTKNGVSVIGHLNLPGSLPSDASRMFAKNVLNFLKLLIKDKKVNLDLNDEIISSTTIAHEGEIRHKLTLDALGSKDGGKKPASKKKA</sequence>
<dbReference type="RefSeq" id="WP_100757508.1">
    <property type="nucleotide sequence ID" value="NZ_NPDT01000001.1"/>
</dbReference>
<evidence type="ECO:0000256" key="1">
    <source>
        <dbReference type="ARBA" id="ARBA00003943"/>
    </source>
</evidence>
<dbReference type="NCBIfam" id="NF006942">
    <property type="entry name" value="PRK09424.1"/>
    <property type="match status" value="1"/>
</dbReference>
<dbReference type="InterPro" id="IPR007886">
    <property type="entry name" value="AlaDH/PNT_N"/>
</dbReference>
<dbReference type="Pfam" id="PF01262">
    <property type="entry name" value="AlaDh_PNT_C"/>
    <property type="match status" value="1"/>
</dbReference>
<evidence type="ECO:0000256" key="6">
    <source>
        <dbReference type="ARBA" id="ARBA00023027"/>
    </source>
</evidence>
<keyword evidence="6" id="KW-0520">NAD</keyword>
<evidence type="ECO:0000256" key="5">
    <source>
        <dbReference type="ARBA" id="ARBA00022967"/>
    </source>
</evidence>
<dbReference type="InterPro" id="IPR036291">
    <property type="entry name" value="NAD(P)-bd_dom_sf"/>
</dbReference>
<evidence type="ECO:0000256" key="9">
    <source>
        <dbReference type="ARBA" id="ARBA00076996"/>
    </source>
</evidence>
<evidence type="ECO:0000313" key="13">
    <source>
        <dbReference type="EMBL" id="PJZ66932.1"/>
    </source>
</evidence>
<name>A0A2M9ZEX6_9LEPT</name>
<dbReference type="GO" id="GO:0008750">
    <property type="term" value="F:proton-translocating NAD(P)+ transhydrogenase activity"/>
    <property type="evidence" value="ECO:0007669"/>
    <property type="project" value="UniProtKB-EC"/>
</dbReference>
<dbReference type="SMART" id="SM01003">
    <property type="entry name" value="AlaDh_PNT_N"/>
    <property type="match status" value="1"/>
</dbReference>
<keyword evidence="4" id="KW-0521">NADP</keyword>
<proteinExistence type="predicted"/>